<evidence type="ECO:0000313" key="1">
    <source>
        <dbReference type="EMBL" id="MFC7126115.1"/>
    </source>
</evidence>
<organism evidence="1 2">
    <name type="scientific">Halovenus rubra</name>
    <dbReference type="NCBI Taxonomy" id="869890"/>
    <lineage>
        <taxon>Archaea</taxon>
        <taxon>Methanobacteriati</taxon>
        <taxon>Methanobacteriota</taxon>
        <taxon>Stenosarchaea group</taxon>
        <taxon>Halobacteria</taxon>
        <taxon>Halobacteriales</taxon>
        <taxon>Haloarculaceae</taxon>
        <taxon>Halovenus</taxon>
    </lineage>
</organism>
<sequence>MYEPSHRREIRAKAEQARSDAASEQAGDWYTRTAYYALSAKAFDKWHFWVAVDELRYAAVCYRLAEAEKRCINRSEQAVLMIEDVLNGRLPERQVKHDGWTGLGYEYIGDFRMIADIEGADDAYGQALELFERVEQHGEPSPFGGPSPVYAWAAEEGSELSTRFIFRLIFPGRTIHQRA</sequence>
<dbReference type="EMBL" id="JBHSZQ010000015">
    <property type="protein sequence ID" value="MFC7126115.1"/>
    <property type="molecule type" value="Genomic_DNA"/>
</dbReference>
<gene>
    <name evidence="1" type="ORF">ACFQJ7_08715</name>
</gene>
<dbReference type="Proteomes" id="UP001596414">
    <property type="component" value="Unassembled WGS sequence"/>
</dbReference>
<comment type="caution">
    <text evidence="1">The sequence shown here is derived from an EMBL/GenBank/DDBJ whole genome shotgun (WGS) entry which is preliminary data.</text>
</comment>
<proteinExistence type="predicted"/>
<dbReference type="AlphaFoldDB" id="A0ABD5XA82"/>
<dbReference type="RefSeq" id="WP_267638884.1">
    <property type="nucleotide sequence ID" value="NZ_JAODIY010000044.1"/>
</dbReference>
<evidence type="ECO:0000313" key="2">
    <source>
        <dbReference type="Proteomes" id="UP001596414"/>
    </source>
</evidence>
<protein>
    <submittedName>
        <fullName evidence="1">Uncharacterized protein</fullName>
    </submittedName>
</protein>
<name>A0ABD5XA82_9EURY</name>
<reference evidence="1 2" key="1">
    <citation type="journal article" date="2014" name="Int. J. Syst. Evol. Microbiol.">
        <title>Complete genome sequence of Corynebacterium casei LMG S-19264T (=DSM 44701T), isolated from a smear-ripened cheese.</title>
        <authorList>
            <consortium name="US DOE Joint Genome Institute (JGI-PGF)"/>
            <person name="Walter F."/>
            <person name="Albersmeier A."/>
            <person name="Kalinowski J."/>
            <person name="Ruckert C."/>
        </authorList>
    </citation>
    <scope>NUCLEOTIDE SEQUENCE [LARGE SCALE GENOMIC DNA]</scope>
    <source>
        <strain evidence="1 2">CGMCC 4.7215</strain>
    </source>
</reference>
<accession>A0ABD5XA82</accession>